<evidence type="ECO:0000256" key="5">
    <source>
        <dbReference type="SAM" id="SignalP"/>
    </source>
</evidence>
<organism evidence="6 7">
    <name type="scientific">Leucobacter albus</name>
    <dbReference type="NCBI Taxonomy" id="272210"/>
    <lineage>
        <taxon>Bacteria</taxon>
        <taxon>Bacillati</taxon>
        <taxon>Actinomycetota</taxon>
        <taxon>Actinomycetes</taxon>
        <taxon>Micrococcales</taxon>
        <taxon>Microbacteriaceae</taxon>
        <taxon>Leucobacter</taxon>
    </lineage>
</organism>
<proteinExistence type="inferred from homology"/>
<sequence length="335" mass="36668">MTKRSYFTKAIAAGAALLLLTSCASGAGDKEADAGSGERTLRLAHFMEPSHPHETCGMTELNTQLEGSGLKVETYPSSQLGGQTEALEQVYTGNLDMSINGSAFVGTYHEDFNVFGLGYLFKGPEEMMAFYETEKFTSVLEEVYESSGMRVFPGWYYGTRHVTSNRPVSTPADLKGLKLRVPDAPAFIETLKAMGATPTPMALDELYMGLQQRTVDAQENPTPVIDTMKLYEVQDNLTLTGHMVDGLHIVVAGKVWESLTEEQQAALSNAIAVAGDAAMECVIEQEDAYIEEFRAGDDIAVNEIDTTEFASLVQEHFSKGFPFSDLYTEILESQK</sequence>
<dbReference type="InterPro" id="IPR004682">
    <property type="entry name" value="TRAP_DctP"/>
</dbReference>
<dbReference type="PANTHER" id="PTHR33376">
    <property type="match status" value="1"/>
</dbReference>
<keyword evidence="4 5" id="KW-0732">Signal</keyword>
<keyword evidence="3" id="KW-0813">Transport</keyword>
<dbReference type="RefSeq" id="WP_343960948.1">
    <property type="nucleotide sequence ID" value="NZ_BAAAKZ010000010.1"/>
</dbReference>
<comment type="similarity">
    <text evidence="2">Belongs to the bacterial solute-binding protein 7 family.</text>
</comment>
<name>A0ABW3TNQ5_9MICO</name>
<dbReference type="InterPro" id="IPR018389">
    <property type="entry name" value="DctP_fam"/>
</dbReference>
<dbReference type="NCBIfam" id="TIGR00787">
    <property type="entry name" value="dctP"/>
    <property type="match status" value="1"/>
</dbReference>
<evidence type="ECO:0000256" key="2">
    <source>
        <dbReference type="ARBA" id="ARBA00009023"/>
    </source>
</evidence>
<evidence type="ECO:0000313" key="6">
    <source>
        <dbReference type="EMBL" id="MFD1202346.1"/>
    </source>
</evidence>
<dbReference type="Pfam" id="PF03480">
    <property type="entry name" value="DctP"/>
    <property type="match status" value="1"/>
</dbReference>
<dbReference type="Proteomes" id="UP001597181">
    <property type="component" value="Unassembled WGS sequence"/>
</dbReference>
<dbReference type="PANTHER" id="PTHR33376:SF4">
    <property type="entry name" value="SIALIC ACID-BINDING PERIPLASMIC PROTEIN SIAP"/>
    <property type="match status" value="1"/>
</dbReference>
<feature type="chain" id="PRO_5047226686" evidence="5">
    <location>
        <begin position="28"/>
        <end position="335"/>
    </location>
</feature>
<keyword evidence="7" id="KW-1185">Reference proteome</keyword>
<comment type="caution">
    <text evidence="6">The sequence shown here is derived from an EMBL/GenBank/DDBJ whole genome shotgun (WGS) entry which is preliminary data.</text>
</comment>
<dbReference type="EMBL" id="JBHTLY010000004">
    <property type="protein sequence ID" value="MFD1202346.1"/>
    <property type="molecule type" value="Genomic_DNA"/>
</dbReference>
<evidence type="ECO:0000256" key="1">
    <source>
        <dbReference type="ARBA" id="ARBA00004196"/>
    </source>
</evidence>
<gene>
    <name evidence="6" type="ORF">ACFQ3U_10625</name>
</gene>
<protein>
    <submittedName>
        <fullName evidence="6">DctP family TRAP transporter solute-binding subunit</fullName>
    </submittedName>
</protein>
<dbReference type="Gene3D" id="3.40.190.170">
    <property type="entry name" value="Bacterial extracellular solute-binding protein, family 7"/>
    <property type="match status" value="1"/>
</dbReference>
<comment type="subcellular location">
    <subcellularLocation>
        <location evidence="1">Cell envelope</location>
    </subcellularLocation>
</comment>
<accession>A0ABW3TNQ5</accession>
<dbReference type="PROSITE" id="PS51257">
    <property type="entry name" value="PROKAR_LIPOPROTEIN"/>
    <property type="match status" value="1"/>
</dbReference>
<dbReference type="PIRSF" id="PIRSF006470">
    <property type="entry name" value="DctB"/>
    <property type="match status" value="1"/>
</dbReference>
<dbReference type="InterPro" id="IPR038404">
    <property type="entry name" value="TRAP_DctP_sf"/>
</dbReference>
<feature type="signal peptide" evidence="5">
    <location>
        <begin position="1"/>
        <end position="27"/>
    </location>
</feature>
<evidence type="ECO:0000256" key="3">
    <source>
        <dbReference type="ARBA" id="ARBA00022448"/>
    </source>
</evidence>
<reference evidence="7" key="1">
    <citation type="journal article" date="2019" name="Int. J. Syst. Evol. Microbiol.">
        <title>The Global Catalogue of Microorganisms (GCM) 10K type strain sequencing project: providing services to taxonomists for standard genome sequencing and annotation.</title>
        <authorList>
            <consortium name="The Broad Institute Genomics Platform"/>
            <consortium name="The Broad Institute Genome Sequencing Center for Infectious Disease"/>
            <person name="Wu L."/>
            <person name="Ma J."/>
        </authorList>
    </citation>
    <scope>NUCLEOTIDE SEQUENCE [LARGE SCALE GENOMIC DNA]</scope>
    <source>
        <strain evidence="7">CCUG 50213</strain>
    </source>
</reference>
<evidence type="ECO:0000313" key="7">
    <source>
        <dbReference type="Proteomes" id="UP001597181"/>
    </source>
</evidence>
<dbReference type="NCBIfam" id="NF037995">
    <property type="entry name" value="TRAP_S1"/>
    <property type="match status" value="1"/>
</dbReference>
<evidence type="ECO:0000256" key="4">
    <source>
        <dbReference type="ARBA" id="ARBA00022729"/>
    </source>
</evidence>